<feature type="compositionally biased region" description="Polar residues" evidence="4">
    <location>
        <begin position="89"/>
        <end position="108"/>
    </location>
</feature>
<evidence type="ECO:0000313" key="7">
    <source>
        <dbReference type="Proteomes" id="UP000652761"/>
    </source>
</evidence>
<gene>
    <name evidence="6" type="ORF">Taro_043914</name>
</gene>
<protein>
    <recommendedName>
        <fullName evidence="5">Bulb-type lectin domain-containing protein</fullName>
    </recommendedName>
</protein>
<proteinExistence type="predicted"/>
<evidence type="ECO:0000256" key="4">
    <source>
        <dbReference type="SAM" id="MobiDB-lite"/>
    </source>
</evidence>
<evidence type="ECO:0000259" key="5">
    <source>
        <dbReference type="Pfam" id="PF01453"/>
    </source>
</evidence>
<keyword evidence="3" id="KW-0465">Mannose-binding</keyword>
<dbReference type="GO" id="GO:0051707">
    <property type="term" value="P:response to other organism"/>
    <property type="evidence" value="ECO:0007669"/>
    <property type="project" value="UniProtKB-ARBA"/>
</dbReference>
<evidence type="ECO:0000256" key="1">
    <source>
        <dbReference type="ARBA" id="ARBA00022546"/>
    </source>
</evidence>
<feature type="domain" description="Bulb-type lectin" evidence="5">
    <location>
        <begin position="31"/>
        <end position="94"/>
    </location>
</feature>
<organism evidence="6 7">
    <name type="scientific">Colocasia esculenta</name>
    <name type="common">Wild taro</name>
    <name type="synonym">Arum esculentum</name>
    <dbReference type="NCBI Taxonomy" id="4460"/>
    <lineage>
        <taxon>Eukaryota</taxon>
        <taxon>Viridiplantae</taxon>
        <taxon>Streptophyta</taxon>
        <taxon>Embryophyta</taxon>
        <taxon>Tracheophyta</taxon>
        <taxon>Spermatophyta</taxon>
        <taxon>Magnoliopsida</taxon>
        <taxon>Liliopsida</taxon>
        <taxon>Araceae</taxon>
        <taxon>Aroideae</taxon>
        <taxon>Colocasieae</taxon>
        <taxon>Colocasia</taxon>
    </lineage>
</organism>
<evidence type="ECO:0000313" key="6">
    <source>
        <dbReference type="EMBL" id="MQM11015.1"/>
    </source>
</evidence>
<reference evidence="6" key="1">
    <citation type="submission" date="2017-07" db="EMBL/GenBank/DDBJ databases">
        <title>Taro Niue Genome Assembly and Annotation.</title>
        <authorList>
            <person name="Atibalentja N."/>
            <person name="Keating K."/>
            <person name="Fields C.J."/>
        </authorList>
    </citation>
    <scope>NUCLEOTIDE SEQUENCE</scope>
    <source>
        <strain evidence="6">Niue_2</strain>
        <tissue evidence="6">Leaf</tissue>
    </source>
</reference>
<feature type="region of interest" description="Disordered" evidence="4">
    <location>
        <begin position="89"/>
        <end position="114"/>
    </location>
</feature>
<keyword evidence="1" id="KW-0348">Hemagglutinin</keyword>
<name>A0A843X1N4_COLES</name>
<dbReference type="SUPFAM" id="SSF51110">
    <property type="entry name" value="alpha-D-mannose-specific plant lectins"/>
    <property type="match status" value="1"/>
</dbReference>
<dbReference type="InterPro" id="IPR036426">
    <property type="entry name" value="Bulb-type_lectin_dom_sf"/>
</dbReference>
<dbReference type="OrthoDB" id="1936886at2759"/>
<dbReference type="GO" id="GO:0005537">
    <property type="term" value="F:D-mannose binding"/>
    <property type="evidence" value="ECO:0007669"/>
    <property type="project" value="UniProtKB-KW"/>
</dbReference>
<evidence type="ECO:0000256" key="3">
    <source>
        <dbReference type="ARBA" id="ARBA00023035"/>
    </source>
</evidence>
<dbReference type="InterPro" id="IPR001480">
    <property type="entry name" value="Bulb-type_lectin_dom"/>
</dbReference>
<dbReference type="PANTHER" id="PTHR32444">
    <property type="entry name" value="BULB-TYPE LECTIN DOMAIN-CONTAINING PROTEIN"/>
    <property type="match status" value="1"/>
</dbReference>
<keyword evidence="3" id="KW-0430">Lectin</keyword>
<keyword evidence="7" id="KW-1185">Reference proteome</keyword>
<dbReference type="Pfam" id="PF01453">
    <property type="entry name" value="B_lectin"/>
    <property type="match status" value="1"/>
</dbReference>
<comment type="caution">
    <text evidence="6">The sequence shown here is derived from an EMBL/GenBank/DDBJ whole genome shotgun (WGS) entry which is preliminary data.</text>
</comment>
<sequence length="114" mass="12499">MGLETCGGVLGMAAIRPVWQHERTVIVLPPNVNSDRSAQLLDTSILVVREAEEDINLPGSTPFWQSFDEPEDTLLPTMKLLANSRTGASRHLTSCNSDNDPSPGSYSYTMDIHN</sequence>
<dbReference type="EMBL" id="NMUH01004842">
    <property type="protein sequence ID" value="MQM11015.1"/>
    <property type="molecule type" value="Genomic_DNA"/>
</dbReference>
<dbReference type="Proteomes" id="UP000652761">
    <property type="component" value="Unassembled WGS sequence"/>
</dbReference>
<dbReference type="PANTHER" id="PTHR32444:SF247">
    <property type="entry name" value="OS01G0958200 PROTEIN"/>
    <property type="match status" value="1"/>
</dbReference>
<keyword evidence="2" id="KW-0677">Repeat</keyword>
<dbReference type="AlphaFoldDB" id="A0A843X1N4"/>
<accession>A0A843X1N4</accession>
<evidence type="ECO:0000256" key="2">
    <source>
        <dbReference type="ARBA" id="ARBA00022737"/>
    </source>
</evidence>